<dbReference type="Proteomes" id="UP000309997">
    <property type="component" value="Unassembled WGS sequence"/>
</dbReference>
<organism evidence="1 2">
    <name type="scientific">Populus alba</name>
    <name type="common">White poplar</name>
    <dbReference type="NCBI Taxonomy" id="43335"/>
    <lineage>
        <taxon>Eukaryota</taxon>
        <taxon>Viridiplantae</taxon>
        <taxon>Streptophyta</taxon>
        <taxon>Embryophyta</taxon>
        <taxon>Tracheophyta</taxon>
        <taxon>Spermatophyta</taxon>
        <taxon>Magnoliopsida</taxon>
        <taxon>eudicotyledons</taxon>
        <taxon>Gunneridae</taxon>
        <taxon>Pentapetalae</taxon>
        <taxon>rosids</taxon>
        <taxon>fabids</taxon>
        <taxon>Malpighiales</taxon>
        <taxon>Salicaceae</taxon>
        <taxon>Saliceae</taxon>
        <taxon>Populus</taxon>
    </lineage>
</organism>
<evidence type="ECO:0000313" key="1">
    <source>
        <dbReference type="EMBL" id="KAL3591371.1"/>
    </source>
</evidence>
<protein>
    <submittedName>
        <fullName evidence="1">Uncharacterized protein</fullName>
    </submittedName>
</protein>
<sequence>MKLDSLVATDIVSFHALVTNRSTPFIGKSVIFYKSRALAFTVAENVKKYSIEVPSGDRRSCSIPQAQNIERIFATTWFI</sequence>
<accession>A0ACC4C8S5</accession>
<evidence type="ECO:0000313" key="2">
    <source>
        <dbReference type="Proteomes" id="UP000309997"/>
    </source>
</evidence>
<dbReference type="EMBL" id="RCHU02000005">
    <property type="protein sequence ID" value="KAL3591371.1"/>
    <property type="molecule type" value="Genomic_DNA"/>
</dbReference>
<gene>
    <name evidence="1" type="ORF">D5086_010011</name>
</gene>
<reference evidence="1 2" key="1">
    <citation type="journal article" date="2024" name="Plant Biotechnol. J.">
        <title>Genome and CRISPR/Cas9 system of a widespread forest tree (Populus alba) in the world.</title>
        <authorList>
            <person name="Liu Y.J."/>
            <person name="Jiang P.F."/>
            <person name="Han X.M."/>
            <person name="Li X.Y."/>
            <person name="Wang H.M."/>
            <person name="Wang Y.J."/>
            <person name="Wang X.X."/>
            <person name="Zeng Q.Y."/>
        </authorList>
    </citation>
    <scope>NUCLEOTIDE SEQUENCE [LARGE SCALE GENOMIC DNA]</scope>
    <source>
        <strain evidence="2">cv. PAL-ZL1</strain>
    </source>
</reference>
<name>A0ACC4C8S5_POPAL</name>
<keyword evidence="2" id="KW-1185">Reference proteome</keyword>
<proteinExistence type="predicted"/>
<comment type="caution">
    <text evidence="1">The sequence shown here is derived from an EMBL/GenBank/DDBJ whole genome shotgun (WGS) entry which is preliminary data.</text>
</comment>